<evidence type="ECO:0000259" key="1">
    <source>
        <dbReference type="Pfam" id="PF01693"/>
    </source>
</evidence>
<dbReference type="InParanoid" id="A0A2K1KL99"/>
<dbReference type="EMBL" id="ABEU02000005">
    <property type="protein sequence ID" value="PNR54551.1"/>
    <property type="molecule type" value="Genomic_DNA"/>
</dbReference>
<proteinExistence type="predicted"/>
<evidence type="ECO:0000313" key="4">
    <source>
        <dbReference type="Proteomes" id="UP000006727"/>
    </source>
</evidence>
<evidence type="ECO:0000313" key="2">
    <source>
        <dbReference type="EMBL" id="PNR54551.1"/>
    </source>
</evidence>
<keyword evidence="4" id="KW-1185">Reference proteome</keyword>
<dbReference type="AlphaFoldDB" id="A0A2K1KL99"/>
<protein>
    <recommendedName>
        <fullName evidence="1">Ribonuclease H1 N-terminal domain-containing protein</fullName>
    </recommendedName>
</protein>
<dbReference type="InterPro" id="IPR037056">
    <property type="entry name" value="RNase_H1_N_sf"/>
</dbReference>
<dbReference type="Gramene" id="Pp3c5_27280V3.1">
    <property type="protein sequence ID" value="Pp3c5_27280V3.1"/>
    <property type="gene ID" value="Pp3c5_27280"/>
</dbReference>
<reference evidence="3" key="3">
    <citation type="submission" date="2020-12" db="UniProtKB">
        <authorList>
            <consortium name="EnsemblPlants"/>
        </authorList>
    </citation>
    <scope>IDENTIFICATION</scope>
</reference>
<dbReference type="EnsemblPlants" id="Pp3c5_27280V3.1">
    <property type="protein sequence ID" value="Pp3c5_27280V3.1"/>
    <property type="gene ID" value="Pp3c5_27280"/>
</dbReference>
<feature type="domain" description="Ribonuclease H1 N-terminal" evidence="1">
    <location>
        <begin position="20"/>
        <end position="40"/>
    </location>
</feature>
<reference evidence="2 4" key="2">
    <citation type="journal article" date="2018" name="Plant J.">
        <title>The Physcomitrella patens chromosome-scale assembly reveals moss genome structure and evolution.</title>
        <authorList>
            <person name="Lang D."/>
            <person name="Ullrich K.K."/>
            <person name="Murat F."/>
            <person name="Fuchs J."/>
            <person name="Jenkins J."/>
            <person name="Haas F.B."/>
            <person name="Piednoel M."/>
            <person name="Gundlach H."/>
            <person name="Van Bel M."/>
            <person name="Meyberg R."/>
            <person name="Vives C."/>
            <person name="Morata J."/>
            <person name="Symeonidi A."/>
            <person name="Hiss M."/>
            <person name="Muchero W."/>
            <person name="Kamisugi Y."/>
            <person name="Saleh O."/>
            <person name="Blanc G."/>
            <person name="Decker E.L."/>
            <person name="van Gessel N."/>
            <person name="Grimwood J."/>
            <person name="Hayes R.D."/>
            <person name="Graham S.W."/>
            <person name="Gunter L.E."/>
            <person name="McDaniel S.F."/>
            <person name="Hoernstein S.N.W."/>
            <person name="Larsson A."/>
            <person name="Li F.W."/>
            <person name="Perroud P.F."/>
            <person name="Phillips J."/>
            <person name="Ranjan P."/>
            <person name="Rokshar D.S."/>
            <person name="Rothfels C.J."/>
            <person name="Schneider L."/>
            <person name="Shu S."/>
            <person name="Stevenson D.W."/>
            <person name="Thummler F."/>
            <person name="Tillich M."/>
            <person name="Villarreal Aguilar J.C."/>
            <person name="Widiez T."/>
            <person name="Wong G.K."/>
            <person name="Wymore A."/>
            <person name="Zhang Y."/>
            <person name="Zimmer A.D."/>
            <person name="Quatrano R.S."/>
            <person name="Mayer K.F.X."/>
            <person name="Goodstein D."/>
            <person name="Casacuberta J.M."/>
            <person name="Vandepoele K."/>
            <person name="Reski R."/>
            <person name="Cuming A.C."/>
            <person name="Tuskan G.A."/>
            <person name="Maumus F."/>
            <person name="Salse J."/>
            <person name="Schmutz J."/>
            <person name="Rensing S.A."/>
        </authorList>
    </citation>
    <scope>NUCLEOTIDE SEQUENCE [LARGE SCALE GENOMIC DNA]</scope>
    <source>
        <strain evidence="3 4">cv. Gransden 2004</strain>
    </source>
</reference>
<reference evidence="2 4" key="1">
    <citation type="journal article" date="2008" name="Science">
        <title>The Physcomitrella genome reveals evolutionary insights into the conquest of land by plants.</title>
        <authorList>
            <person name="Rensing S."/>
            <person name="Lang D."/>
            <person name="Zimmer A."/>
            <person name="Terry A."/>
            <person name="Salamov A."/>
            <person name="Shapiro H."/>
            <person name="Nishiyama T."/>
            <person name="Perroud P.-F."/>
            <person name="Lindquist E."/>
            <person name="Kamisugi Y."/>
            <person name="Tanahashi T."/>
            <person name="Sakakibara K."/>
            <person name="Fujita T."/>
            <person name="Oishi K."/>
            <person name="Shin-I T."/>
            <person name="Kuroki Y."/>
            <person name="Toyoda A."/>
            <person name="Suzuki Y."/>
            <person name="Hashimoto A."/>
            <person name="Yamaguchi K."/>
            <person name="Sugano A."/>
            <person name="Kohara Y."/>
            <person name="Fujiyama A."/>
            <person name="Anterola A."/>
            <person name="Aoki S."/>
            <person name="Ashton N."/>
            <person name="Barbazuk W.B."/>
            <person name="Barker E."/>
            <person name="Bennetzen J."/>
            <person name="Bezanilla M."/>
            <person name="Blankenship R."/>
            <person name="Cho S.H."/>
            <person name="Dutcher S."/>
            <person name="Estelle M."/>
            <person name="Fawcett J.A."/>
            <person name="Gundlach H."/>
            <person name="Hanada K."/>
            <person name="Heyl A."/>
            <person name="Hicks K.A."/>
            <person name="Hugh J."/>
            <person name="Lohr M."/>
            <person name="Mayer K."/>
            <person name="Melkozernov A."/>
            <person name="Murata T."/>
            <person name="Nelson D."/>
            <person name="Pils B."/>
            <person name="Prigge M."/>
            <person name="Reiss B."/>
            <person name="Renner T."/>
            <person name="Rombauts S."/>
            <person name="Rushton P."/>
            <person name="Sanderfoot A."/>
            <person name="Schween G."/>
            <person name="Shiu S.-H."/>
            <person name="Stueber K."/>
            <person name="Theodoulou F.L."/>
            <person name="Tu H."/>
            <person name="Van de Peer Y."/>
            <person name="Verrier P.J."/>
            <person name="Waters E."/>
            <person name="Wood A."/>
            <person name="Yang L."/>
            <person name="Cove D."/>
            <person name="Cuming A."/>
            <person name="Hasebe M."/>
            <person name="Lucas S."/>
            <person name="Mishler D.B."/>
            <person name="Reski R."/>
            <person name="Grigoriev I."/>
            <person name="Quatrano R.S."/>
            <person name="Boore J.L."/>
        </authorList>
    </citation>
    <scope>NUCLEOTIDE SEQUENCE [LARGE SCALE GENOMIC DNA]</scope>
    <source>
        <strain evidence="3 4">cv. Gransden 2004</strain>
    </source>
</reference>
<dbReference type="EnsemblPlants" id="Pp3c5_27280V3.2">
    <property type="protein sequence ID" value="Pp3c5_27280V3.2"/>
    <property type="gene ID" value="Pp3c5_27280"/>
</dbReference>
<gene>
    <name evidence="2" type="ORF">PHYPA_008228</name>
</gene>
<sequence length="67" mass="7917">MAGRRPRFLDRWDTDELSVSECEEQVRGYKGARYKEFKKFECTRITRGGLELCPEFGRIVFEAILLL</sequence>
<organism evidence="2">
    <name type="scientific">Physcomitrium patens</name>
    <name type="common">Spreading-leaved earth moss</name>
    <name type="synonym">Physcomitrella patens</name>
    <dbReference type="NCBI Taxonomy" id="3218"/>
    <lineage>
        <taxon>Eukaryota</taxon>
        <taxon>Viridiplantae</taxon>
        <taxon>Streptophyta</taxon>
        <taxon>Embryophyta</taxon>
        <taxon>Bryophyta</taxon>
        <taxon>Bryophytina</taxon>
        <taxon>Bryopsida</taxon>
        <taxon>Funariidae</taxon>
        <taxon>Funariales</taxon>
        <taxon>Funariaceae</taxon>
        <taxon>Physcomitrium</taxon>
    </lineage>
</organism>
<evidence type="ECO:0000313" key="3">
    <source>
        <dbReference type="EnsemblPlants" id="Pp3c5_27280V3.1"/>
    </source>
</evidence>
<dbReference type="Pfam" id="PF01693">
    <property type="entry name" value="Cauli_VI"/>
    <property type="match status" value="1"/>
</dbReference>
<dbReference type="Gramene" id="Pp3c5_27280V3.2">
    <property type="protein sequence ID" value="Pp3c5_27280V3.2"/>
    <property type="gene ID" value="Pp3c5_27280"/>
</dbReference>
<dbReference type="Gene3D" id="3.40.970.10">
    <property type="entry name" value="Ribonuclease H1, N-terminal domain"/>
    <property type="match status" value="1"/>
</dbReference>
<name>A0A2K1KL99_PHYPA</name>
<dbReference type="InterPro" id="IPR011320">
    <property type="entry name" value="RNase_H1_N"/>
</dbReference>
<dbReference type="Proteomes" id="UP000006727">
    <property type="component" value="Chromosome 5"/>
</dbReference>
<accession>A0A2K1KL99</accession>